<dbReference type="AlphaFoldDB" id="A0A369JK13"/>
<reference evidence="1" key="1">
    <citation type="submission" date="2018-04" db="EMBL/GenBank/DDBJ databases">
        <title>Whole genome sequencing of Hypsizygus marmoreus.</title>
        <authorList>
            <person name="Choi I.-G."/>
            <person name="Min B."/>
            <person name="Kim J.-G."/>
            <person name="Kim S."/>
            <person name="Oh Y.-L."/>
            <person name="Kong W.-S."/>
            <person name="Park H."/>
            <person name="Jeong J."/>
            <person name="Song E.-S."/>
        </authorList>
    </citation>
    <scope>NUCLEOTIDE SEQUENCE [LARGE SCALE GENOMIC DNA]</scope>
    <source>
        <strain evidence="1">51987-8</strain>
    </source>
</reference>
<protein>
    <submittedName>
        <fullName evidence="1">Uncharacterized protein</fullName>
    </submittedName>
</protein>
<comment type="caution">
    <text evidence="1">The sequence shown here is derived from an EMBL/GenBank/DDBJ whole genome shotgun (WGS) entry which is preliminary data.</text>
</comment>
<dbReference type="InParanoid" id="A0A369JK13"/>
<gene>
    <name evidence="1" type="ORF">Hypma_013221</name>
</gene>
<name>A0A369JK13_HYPMA</name>
<evidence type="ECO:0000313" key="2">
    <source>
        <dbReference type="Proteomes" id="UP000076154"/>
    </source>
</evidence>
<accession>A0A369JK13</accession>
<dbReference type="Proteomes" id="UP000076154">
    <property type="component" value="Unassembled WGS sequence"/>
</dbReference>
<organism evidence="1 2">
    <name type="scientific">Hypsizygus marmoreus</name>
    <name type="common">White beech mushroom</name>
    <name type="synonym">Agaricus marmoreus</name>
    <dbReference type="NCBI Taxonomy" id="39966"/>
    <lineage>
        <taxon>Eukaryota</taxon>
        <taxon>Fungi</taxon>
        <taxon>Dikarya</taxon>
        <taxon>Basidiomycota</taxon>
        <taxon>Agaricomycotina</taxon>
        <taxon>Agaricomycetes</taxon>
        <taxon>Agaricomycetidae</taxon>
        <taxon>Agaricales</taxon>
        <taxon>Tricholomatineae</taxon>
        <taxon>Lyophyllaceae</taxon>
        <taxon>Hypsizygus</taxon>
    </lineage>
</organism>
<dbReference type="EMBL" id="LUEZ02000076">
    <property type="protein sequence ID" value="RDB19754.1"/>
    <property type="molecule type" value="Genomic_DNA"/>
</dbReference>
<proteinExistence type="predicted"/>
<keyword evidence="2" id="KW-1185">Reference proteome</keyword>
<evidence type="ECO:0000313" key="1">
    <source>
        <dbReference type="EMBL" id="RDB19754.1"/>
    </source>
</evidence>
<sequence>MEVRVYEFGAGARELAHRDERDWTLWTTISMLQPNSTAPCIPLLRFSASRPLAPSSITALLQCVLVFRPLIRRSIFSLCPGNQPRFFRLPFNSRAALLTQALLSMRVPGPFNGSQLGARSA</sequence>